<evidence type="ECO:0000313" key="1">
    <source>
        <dbReference type="EMBL" id="KAK3272195.1"/>
    </source>
</evidence>
<dbReference type="AlphaFoldDB" id="A0AAE0L585"/>
<sequence length="100" mass="10864">MSRVHKPCMILDEVVAGETYVRLSDWDVRRLRAVPAETGVGLEDGSVAEAFIIWNDLSLREKLGPTKKPIWEGGQVLDGVLETSGGVMAAVLNRGLVDMA</sequence>
<accession>A0AAE0L585</accession>
<proteinExistence type="predicted"/>
<gene>
    <name evidence="1" type="ORF">CYMTET_19493</name>
</gene>
<organism evidence="1 2">
    <name type="scientific">Cymbomonas tetramitiformis</name>
    <dbReference type="NCBI Taxonomy" id="36881"/>
    <lineage>
        <taxon>Eukaryota</taxon>
        <taxon>Viridiplantae</taxon>
        <taxon>Chlorophyta</taxon>
        <taxon>Pyramimonadophyceae</taxon>
        <taxon>Pyramimonadales</taxon>
        <taxon>Pyramimonadaceae</taxon>
        <taxon>Cymbomonas</taxon>
    </lineage>
</organism>
<name>A0AAE0L585_9CHLO</name>
<protein>
    <submittedName>
        <fullName evidence="1">Uncharacterized protein</fullName>
    </submittedName>
</protein>
<dbReference type="EMBL" id="LGRX02009106">
    <property type="protein sequence ID" value="KAK3272195.1"/>
    <property type="molecule type" value="Genomic_DNA"/>
</dbReference>
<reference evidence="1 2" key="1">
    <citation type="journal article" date="2015" name="Genome Biol. Evol.">
        <title>Comparative Genomics of a Bacterivorous Green Alga Reveals Evolutionary Causalities and Consequences of Phago-Mixotrophic Mode of Nutrition.</title>
        <authorList>
            <person name="Burns J.A."/>
            <person name="Paasch A."/>
            <person name="Narechania A."/>
            <person name="Kim E."/>
        </authorList>
    </citation>
    <scope>NUCLEOTIDE SEQUENCE [LARGE SCALE GENOMIC DNA]</scope>
    <source>
        <strain evidence="1 2">PLY_AMNH</strain>
    </source>
</reference>
<comment type="caution">
    <text evidence="1">The sequence shown here is derived from an EMBL/GenBank/DDBJ whole genome shotgun (WGS) entry which is preliminary data.</text>
</comment>
<evidence type="ECO:0000313" key="2">
    <source>
        <dbReference type="Proteomes" id="UP001190700"/>
    </source>
</evidence>
<dbReference type="Proteomes" id="UP001190700">
    <property type="component" value="Unassembled WGS sequence"/>
</dbReference>
<keyword evidence="2" id="KW-1185">Reference proteome</keyword>